<keyword evidence="5" id="KW-1185">Reference proteome</keyword>
<evidence type="ECO:0000259" key="3">
    <source>
        <dbReference type="Pfam" id="PF10342"/>
    </source>
</evidence>
<dbReference type="InterPro" id="IPR018466">
    <property type="entry name" value="Kre9/Knh1-like_N"/>
</dbReference>
<dbReference type="PANTHER" id="PTHR40633">
    <property type="entry name" value="MATRIX PROTEIN, PUTATIVE (AFU_ORTHOLOGUE AFUA_8G05410)-RELATED"/>
    <property type="match status" value="1"/>
</dbReference>
<dbReference type="Proteomes" id="UP000024837">
    <property type="component" value="Unassembled WGS sequence"/>
</dbReference>
<accession>W7HUT8</accession>
<reference evidence="4 5" key="1">
    <citation type="submission" date="2013-05" db="EMBL/GenBank/DDBJ databases">
        <title>Drechslerella stenobrocha genome reveals carnivorous origination and mechanical trapping mechanism of predatory fungi.</title>
        <authorList>
            <person name="Liu X."/>
            <person name="Zhang W."/>
            <person name="Liu K."/>
        </authorList>
    </citation>
    <scope>NUCLEOTIDE SEQUENCE [LARGE SCALE GENOMIC DNA]</scope>
    <source>
        <strain evidence="4 5">248</strain>
    </source>
</reference>
<feature type="signal peptide" evidence="2">
    <location>
        <begin position="1"/>
        <end position="21"/>
    </location>
</feature>
<sequence>MLFKTFLLSTCLALLSSFAHAEYTKNAFTAPLSGDIVTAGKPFQVRWIDLDGGLINLVLVRGNPNSLQTVGAIAAGIPNTGAFNWNVPASLTAGSDYAVEIQSGAERNYTPLFRVVDDPVGNYPLPTGSAPRTYLVEKTTDAGAVLTESYPIDATSTESSIVTSTTTLIFPSRTQDSTSSSSKIITLDVTNTYSVSTVTYPTTLATVIDGSSTSYAANATTTTSSLVTPTQGNQANHLHIGAPATFAMVLAGLLVMV</sequence>
<protein>
    <recommendedName>
        <fullName evidence="3">Yeast cell wall synthesis Kre9/Knh1-like N-terminal domain-containing protein</fullName>
    </recommendedName>
</protein>
<feature type="chain" id="PRO_5004893502" description="Yeast cell wall synthesis Kre9/Knh1-like N-terminal domain-containing protein" evidence="2">
    <location>
        <begin position="22"/>
        <end position="257"/>
    </location>
</feature>
<gene>
    <name evidence="4" type="ORF">DRE_03408</name>
</gene>
<dbReference type="InterPro" id="IPR052982">
    <property type="entry name" value="SRP1/TIP1-like"/>
</dbReference>
<dbReference type="PANTHER" id="PTHR40633:SF1">
    <property type="entry name" value="GPI ANCHORED SERINE-THREONINE RICH PROTEIN (AFU_ORTHOLOGUE AFUA_1G03630)"/>
    <property type="match status" value="1"/>
</dbReference>
<evidence type="ECO:0000256" key="1">
    <source>
        <dbReference type="ARBA" id="ARBA00022729"/>
    </source>
</evidence>
<dbReference type="HOGENOM" id="CLU_1042138_0_0_1"/>
<feature type="domain" description="Yeast cell wall synthesis Kre9/Knh1-like N-terminal" evidence="3">
    <location>
        <begin position="31"/>
        <end position="115"/>
    </location>
</feature>
<dbReference type="OrthoDB" id="4094614at2759"/>
<dbReference type="EMBL" id="KI966411">
    <property type="protein sequence ID" value="EWC47289.1"/>
    <property type="molecule type" value="Genomic_DNA"/>
</dbReference>
<dbReference type="Pfam" id="PF10342">
    <property type="entry name" value="Kre9_KNH"/>
    <property type="match status" value="1"/>
</dbReference>
<dbReference type="AlphaFoldDB" id="W7HUT8"/>
<organism evidence="4 5">
    <name type="scientific">Drechslerella stenobrocha 248</name>
    <dbReference type="NCBI Taxonomy" id="1043628"/>
    <lineage>
        <taxon>Eukaryota</taxon>
        <taxon>Fungi</taxon>
        <taxon>Dikarya</taxon>
        <taxon>Ascomycota</taxon>
        <taxon>Pezizomycotina</taxon>
        <taxon>Orbiliomycetes</taxon>
        <taxon>Orbiliales</taxon>
        <taxon>Orbiliaceae</taxon>
        <taxon>Drechslerella</taxon>
    </lineage>
</organism>
<evidence type="ECO:0000256" key="2">
    <source>
        <dbReference type="SAM" id="SignalP"/>
    </source>
</evidence>
<evidence type="ECO:0000313" key="5">
    <source>
        <dbReference type="Proteomes" id="UP000024837"/>
    </source>
</evidence>
<keyword evidence="1 2" id="KW-0732">Signal</keyword>
<name>W7HUT8_9PEZI</name>
<proteinExistence type="predicted"/>
<evidence type="ECO:0000313" key="4">
    <source>
        <dbReference type="EMBL" id="EWC47289.1"/>
    </source>
</evidence>